<dbReference type="InterPro" id="IPR013332">
    <property type="entry name" value="KPR_N"/>
</dbReference>
<dbReference type="Pfam" id="PF08546">
    <property type="entry name" value="ApbA_C"/>
    <property type="match status" value="1"/>
</dbReference>
<dbReference type="InterPro" id="IPR013752">
    <property type="entry name" value="KPA_reductase"/>
</dbReference>
<comment type="caution">
    <text evidence="14">The sequence shown here is derived from an EMBL/GenBank/DDBJ whole genome shotgun (WGS) entry which is preliminary data.</text>
</comment>
<gene>
    <name evidence="14" type="ORF">ACFOHL_01680</name>
</gene>
<evidence type="ECO:0000259" key="13">
    <source>
        <dbReference type="Pfam" id="PF08546"/>
    </source>
</evidence>
<keyword evidence="11" id="KW-1133">Transmembrane helix</keyword>
<reference evidence="15" key="1">
    <citation type="journal article" date="2019" name="Int. J. Syst. Evol. Microbiol.">
        <title>The Global Catalogue of Microorganisms (GCM) 10K type strain sequencing project: providing services to taxonomists for standard genome sequencing and annotation.</title>
        <authorList>
            <consortium name="The Broad Institute Genomics Platform"/>
            <consortium name="The Broad Institute Genome Sequencing Center for Infectious Disease"/>
            <person name="Wu L."/>
            <person name="Ma J."/>
        </authorList>
    </citation>
    <scope>NUCLEOTIDE SEQUENCE [LARGE SCALE GENOMIC DNA]</scope>
    <source>
        <strain evidence="15">KCTC 52473</strain>
    </source>
</reference>
<keyword evidence="11" id="KW-0472">Membrane</keyword>
<dbReference type="RefSeq" id="WP_376918461.1">
    <property type="nucleotide sequence ID" value="NZ_JBHRSW010000004.1"/>
</dbReference>
<dbReference type="EC" id="1.1.1.169" evidence="3 10"/>
<dbReference type="PANTHER" id="PTHR43765">
    <property type="entry name" value="2-DEHYDROPANTOATE 2-REDUCTASE-RELATED"/>
    <property type="match status" value="1"/>
</dbReference>
<dbReference type="InterPro" id="IPR036291">
    <property type="entry name" value="NAD(P)-bd_dom_sf"/>
</dbReference>
<keyword evidence="5 10" id="KW-0566">Pantothenate biosynthesis</keyword>
<dbReference type="SUPFAM" id="SSF51735">
    <property type="entry name" value="NAD(P)-binding Rossmann-fold domains"/>
    <property type="match status" value="1"/>
</dbReference>
<dbReference type="PANTHER" id="PTHR43765:SF2">
    <property type="entry name" value="2-DEHYDROPANTOATE 2-REDUCTASE"/>
    <property type="match status" value="1"/>
</dbReference>
<sequence>MMTNIRAATKKIGIVGFGCIGSYLCYLLDDKQTKVFVRRTASPIKPTLSVDGERKALKTQRCYFSEKSLHALDLLIVPVKSYQNAELIKQLRPILPQSIPILILQNGISGIEEFRQAFPYNEIFAGISTDGLYRQSIDSVVLAGRGKLLIGQIQDKKQSCKGLASAKKLMSRHPHGEWSDNIKEQIYQKLLVNCVINPLTFLYDCKNGEVVKYTNECEEIINEVLGVFAHERVHISPDSALTRVLEVIRATAKNTSSMLQDKLGEKPTEIDAILGAIIQKANHYQCPVKKVEQLYQAVKQQEQRYLNTANR</sequence>
<dbReference type="Gene3D" id="3.40.50.720">
    <property type="entry name" value="NAD(P)-binding Rossmann-like Domain"/>
    <property type="match status" value="1"/>
</dbReference>
<accession>A0ABV7FM37</accession>
<comment type="pathway">
    <text evidence="1 10">Cofactor biosynthesis; (R)-pantothenate biosynthesis; (R)-pantoate from 3-methyl-2-oxobutanoate: step 2/2.</text>
</comment>
<dbReference type="InterPro" id="IPR008927">
    <property type="entry name" value="6-PGluconate_DH-like_C_sf"/>
</dbReference>
<evidence type="ECO:0000313" key="15">
    <source>
        <dbReference type="Proteomes" id="UP001595478"/>
    </source>
</evidence>
<dbReference type="EMBL" id="JBHRSW010000004">
    <property type="protein sequence ID" value="MFC3120323.1"/>
    <property type="molecule type" value="Genomic_DNA"/>
</dbReference>
<keyword evidence="15" id="KW-1185">Reference proteome</keyword>
<name>A0ABV7FM37_9ALTE</name>
<comment type="catalytic activity">
    <reaction evidence="9 10">
        <text>(R)-pantoate + NADP(+) = 2-dehydropantoate + NADPH + H(+)</text>
        <dbReference type="Rhea" id="RHEA:16233"/>
        <dbReference type="ChEBI" id="CHEBI:11561"/>
        <dbReference type="ChEBI" id="CHEBI:15378"/>
        <dbReference type="ChEBI" id="CHEBI:15980"/>
        <dbReference type="ChEBI" id="CHEBI:57783"/>
        <dbReference type="ChEBI" id="CHEBI:58349"/>
        <dbReference type="EC" id="1.1.1.169"/>
    </reaction>
</comment>
<evidence type="ECO:0000256" key="2">
    <source>
        <dbReference type="ARBA" id="ARBA00007870"/>
    </source>
</evidence>
<evidence type="ECO:0000256" key="9">
    <source>
        <dbReference type="ARBA" id="ARBA00048793"/>
    </source>
</evidence>
<feature type="domain" description="Ketopantoate reductase N-terminal" evidence="12">
    <location>
        <begin position="12"/>
        <end position="153"/>
    </location>
</feature>
<dbReference type="InterPro" id="IPR013328">
    <property type="entry name" value="6PGD_dom2"/>
</dbReference>
<evidence type="ECO:0000256" key="3">
    <source>
        <dbReference type="ARBA" id="ARBA00013014"/>
    </source>
</evidence>
<evidence type="ECO:0000256" key="6">
    <source>
        <dbReference type="ARBA" id="ARBA00022857"/>
    </source>
</evidence>
<feature type="transmembrane region" description="Helical" evidence="11">
    <location>
        <begin position="12"/>
        <end position="29"/>
    </location>
</feature>
<evidence type="ECO:0000313" key="14">
    <source>
        <dbReference type="EMBL" id="MFC3120323.1"/>
    </source>
</evidence>
<comment type="similarity">
    <text evidence="2 10">Belongs to the ketopantoate reductase family.</text>
</comment>
<protein>
    <recommendedName>
        <fullName evidence="4 10">2-dehydropantoate 2-reductase</fullName>
        <ecNumber evidence="3 10">1.1.1.169</ecNumber>
    </recommendedName>
    <alternativeName>
        <fullName evidence="8 10">Ketopantoate reductase</fullName>
    </alternativeName>
</protein>
<dbReference type="SUPFAM" id="SSF48179">
    <property type="entry name" value="6-phosphogluconate dehydrogenase C-terminal domain-like"/>
    <property type="match status" value="1"/>
</dbReference>
<evidence type="ECO:0000256" key="1">
    <source>
        <dbReference type="ARBA" id="ARBA00004994"/>
    </source>
</evidence>
<evidence type="ECO:0000256" key="5">
    <source>
        <dbReference type="ARBA" id="ARBA00022655"/>
    </source>
</evidence>
<proteinExistence type="inferred from homology"/>
<feature type="domain" description="Ketopantoate reductase C-terminal" evidence="13">
    <location>
        <begin position="181"/>
        <end position="301"/>
    </location>
</feature>
<comment type="function">
    <text evidence="10">Catalyzes the NADPH-dependent reduction of ketopantoate into pantoic acid.</text>
</comment>
<evidence type="ECO:0000256" key="4">
    <source>
        <dbReference type="ARBA" id="ARBA00019465"/>
    </source>
</evidence>
<dbReference type="InterPro" id="IPR050838">
    <property type="entry name" value="Ketopantoate_reductase"/>
</dbReference>
<evidence type="ECO:0000256" key="7">
    <source>
        <dbReference type="ARBA" id="ARBA00023002"/>
    </source>
</evidence>
<evidence type="ECO:0000259" key="12">
    <source>
        <dbReference type="Pfam" id="PF02558"/>
    </source>
</evidence>
<evidence type="ECO:0000256" key="11">
    <source>
        <dbReference type="SAM" id="Phobius"/>
    </source>
</evidence>
<keyword evidence="11" id="KW-0812">Transmembrane</keyword>
<dbReference type="NCBIfam" id="TIGR00745">
    <property type="entry name" value="apbA_panE"/>
    <property type="match status" value="1"/>
</dbReference>
<dbReference type="InterPro" id="IPR003710">
    <property type="entry name" value="ApbA"/>
</dbReference>
<evidence type="ECO:0000256" key="10">
    <source>
        <dbReference type="RuleBase" id="RU362068"/>
    </source>
</evidence>
<dbReference type="Pfam" id="PF02558">
    <property type="entry name" value="ApbA"/>
    <property type="match status" value="1"/>
</dbReference>
<dbReference type="Gene3D" id="1.10.1040.10">
    <property type="entry name" value="N-(1-d-carboxylethyl)-l-norvaline Dehydrogenase, domain 2"/>
    <property type="match status" value="1"/>
</dbReference>
<evidence type="ECO:0000256" key="8">
    <source>
        <dbReference type="ARBA" id="ARBA00032024"/>
    </source>
</evidence>
<organism evidence="14 15">
    <name type="scientific">Agaribacter flavus</name>
    <dbReference type="NCBI Taxonomy" id="1902781"/>
    <lineage>
        <taxon>Bacteria</taxon>
        <taxon>Pseudomonadati</taxon>
        <taxon>Pseudomonadota</taxon>
        <taxon>Gammaproteobacteria</taxon>
        <taxon>Alteromonadales</taxon>
        <taxon>Alteromonadaceae</taxon>
        <taxon>Agaribacter</taxon>
    </lineage>
</organism>
<keyword evidence="6 10" id="KW-0521">NADP</keyword>
<keyword evidence="7 10" id="KW-0560">Oxidoreductase</keyword>
<dbReference type="Proteomes" id="UP001595478">
    <property type="component" value="Unassembled WGS sequence"/>
</dbReference>